<sequence length="149" mass="15655">MFSVKHGSTLIAMVVMATISASVTVAAAAAVGGEPSPAMLDYAADLASDYDVNGLSGFASGGFGGAEPADLSFADGMGPPDPSKFRTPEELKNYLERLQLYYALVGRPRFGKRSGSAGYRRRSRSSWGRRQRAAQSGSGDGIIGYAVFF</sequence>
<evidence type="ECO:0000256" key="2">
    <source>
        <dbReference type="ARBA" id="ARBA00010022"/>
    </source>
</evidence>
<dbReference type="Proteomes" id="UP000095280">
    <property type="component" value="Unplaced"/>
</dbReference>
<dbReference type="AlphaFoldDB" id="A0A1I8HIH7"/>
<organism evidence="5 6">
    <name type="scientific">Macrostomum lignano</name>
    <dbReference type="NCBI Taxonomy" id="282301"/>
    <lineage>
        <taxon>Eukaryota</taxon>
        <taxon>Metazoa</taxon>
        <taxon>Spiralia</taxon>
        <taxon>Lophotrochozoa</taxon>
        <taxon>Platyhelminthes</taxon>
        <taxon>Rhabditophora</taxon>
        <taxon>Macrostomorpha</taxon>
        <taxon>Macrostomida</taxon>
        <taxon>Macrostomidae</taxon>
        <taxon>Macrostomum</taxon>
    </lineage>
</organism>
<dbReference type="Pfam" id="PF00159">
    <property type="entry name" value="Hormone_3"/>
    <property type="match status" value="1"/>
</dbReference>
<dbReference type="InterPro" id="IPR001955">
    <property type="entry name" value="Pancreatic_hormone-like"/>
</dbReference>
<keyword evidence="5" id="KW-1185">Reference proteome</keyword>
<comment type="similarity">
    <text evidence="2 4">Belongs to the NPY family.</text>
</comment>
<evidence type="ECO:0000256" key="4">
    <source>
        <dbReference type="RuleBase" id="RU000656"/>
    </source>
</evidence>
<dbReference type="PROSITE" id="PS00265">
    <property type="entry name" value="PANCREATIC_HORMONE_1"/>
    <property type="match status" value="1"/>
</dbReference>
<accession>A0A1I8HIH7</accession>
<name>A0A1I8HIH7_9PLAT</name>
<comment type="subcellular location">
    <subcellularLocation>
        <location evidence="1">Secreted</location>
    </subcellularLocation>
</comment>
<evidence type="ECO:0000256" key="1">
    <source>
        <dbReference type="ARBA" id="ARBA00004613"/>
    </source>
</evidence>
<reference evidence="6" key="1">
    <citation type="submission" date="2016-11" db="UniProtKB">
        <authorList>
            <consortium name="WormBaseParasite"/>
        </authorList>
    </citation>
    <scope>IDENTIFICATION</scope>
</reference>
<dbReference type="CDD" id="cd00126">
    <property type="entry name" value="PAH"/>
    <property type="match status" value="1"/>
</dbReference>
<proteinExistence type="inferred from homology"/>
<dbReference type="OrthoDB" id="9972427at2759"/>
<dbReference type="InterPro" id="IPR020392">
    <property type="entry name" value="Pancreatic_hormone-like_CS"/>
</dbReference>
<protein>
    <submittedName>
        <fullName evidence="6">Uncharacterized protein</fullName>
    </submittedName>
</protein>
<dbReference type="PROSITE" id="PS50276">
    <property type="entry name" value="PANCREATIC_HORMONE_2"/>
    <property type="match status" value="1"/>
</dbReference>
<evidence type="ECO:0000313" key="6">
    <source>
        <dbReference type="WBParaSite" id="maker-uti_cns_0006476-snap-gene-0.3-mRNA-1"/>
    </source>
</evidence>
<dbReference type="SMART" id="SM00309">
    <property type="entry name" value="PAH"/>
    <property type="match status" value="1"/>
</dbReference>
<dbReference type="WBParaSite" id="maker-uti_cns_0006476-snap-gene-0.3-mRNA-1">
    <property type="protein sequence ID" value="maker-uti_cns_0006476-snap-gene-0.3-mRNA-1"/>
    <property type="gene ID" value="maker-uti_cns_0006476-snap-gene-0.3"/>
</dbReference>
<keyword evidence="3" id="KW-0964">Secreted</keyword>
<dbReference type="GO" id="GO:0005179">
    <property type="term" value="F:hormone activity"/>
    <property type="evidence" value="ECO:0007669"/>
    <property type="project" value="InterPro"/>
</dbReference>
<evidence type="ECO:0000313" key="5">
    <source>
        <dbReference type="Proteomes" id="UP000095280"/>
    </source>
</evidence>
<evidence type="ECO:0000256" key="3">
    <source>
        <dbReference type="ARBA" id="ARBA00022525"/>
    </source>
</evidence>
<dbReference type="GO" id="GO:0005576">
    <property type="term" value="C:extracellular region"/>
    <property type="evidence" value="ECO:0007669"/>
    <property type="project" value="UniProtKB-SubCell"/>
</dbReference>